<name>A0A4S4LMT5_9AGAM</name>
<dbReference type="EMBL" id="SGPL01000417">
    <property type="protein sequence ID" value="THH12788.1"/>
    <property type="molecule type" value="Genomic_DNA"/>
</dbReference>
<sequence>MPLPLSTHPSVRDAPPLPFCISCVSSPLTLTIFCNKAATCIICHITMRHLSHLISTKTAPFTARVNMEAAATVALPNKCMQLEDITVVLTVLPTVRGVHSNVDAMSPALPAILPMAGMAASTILLTVRGTHGDVDATAPAPPAVSLTASMAGTGLPFPGEVEMGRSNPGTCRSKITMLGKATSEPPFLPLTDAMTVHADASIISPATLQPTLEHSSEAQGASHKCKVGKGQEGLCPLFVHTTSATISGLTQDGPSITTTGDGRDPAQCSITRAVPSITMPDARVSAEMLVCMQMTCSPSAPLLMSSSMTPSTGLDPLLLPMRMLTISNGNIICYIERDVSDPPAISYAVDIDQLDHE</sequence>
<gene>
    <name evidence="1" type="ORF">EW146_g7366</name>
</gene>
<comment type="caution">
    <text evidence="1">The sequence shown here is derived from an EMBL/GenBank/DDBJ whole genome shotgun (WGS) entry which is preliminary data.</text>
</comment>
<proteinExistence type="predicted"/>
<keyword evidence="2" id="KW-1185">Reference proteome</keyword>
<reference evidence="1 2" key="1">
    <citation type="submission" date="2019-02" db="EMBL/GenBank/DDBJ databases">
        <title>Genome sequencing of the rare red list fungi Bondarzewia mesenterica.</title>
        <authorList>
            <person name="Buettner E."/>
            <person name="Kellner H."/>
        </authorList>
    </citation>
    <scope>NUCLEOTIDE SEQUENCE [LARGE SCALE GENOMIC DNA]</scope>
    <source>
        <strain evidence="1 2">DSM 108281</strain>
    </source>
</reference>
<dbReference type="Proteomes" id="UP000310158">
    <property type="component" value="Unassembled WGS sequence"/>
</dbReference>
<dbReference type="AlphaFoldDB" id="A0A4S4LMT5"/>
<evidence type="ECO:0000313" key="2">
    <source>
        <dbReference type="Proteomes" id="UP000310158"/>
    </source>
</evidence>
<accession>A0A4S4LMT5</accession>
<evidence type="ECO:0000313" key="1">
    <source>
        <dbReference type="EMBL" id="THH12788.1"/>
    </source>
</evidence>
<protein>
    <submittedName>
        <fullName evidence="1">Uncharacterized protein</fullName>
    </submittedName>
</protein>
<organism evidence="1 2">
    <name type="scientific">Bondarzewia mesenterica</name>
    <dbReference type="NCBI Taxonomy" id="1095465"/>
    <lineage>
        <taxon>Eukaryota</taxon>
        <taxon>Fungi</taxon>
        <taxon>Dikarya</taxon>
        <taxon>Basidiomycota</taxon>
        <taxon>Agaricomycotina</taxon>
        <taxon>Agaricomycetes</taxon>
        <taxon>Russulales</taxon>
        <taxon>Bondarzewiaceae</taxon>
        <taxon>Bondarzewia</taxon>
    </lineage>
</organism>